<dbReference type="SUPFAM" id="SSF56784">
    <property type="entry name" value="HAD-like"/>
    <property type="match status" value="1"/>
</dbReference>
<comment type="catalytic activity">
    <reaction evidence="1 11">
        <text>3-deoxy-alpha-D-manno-2-octulosonate-8-phosphate + H2O = 3-deoxy-alpha-D-manno-oct-2-ulosonate + phosphate</text>
        <dbReference type="Rhea" id="RHEA:11500"/>
        <dbReference type="ChEBI" id="CHEBI:15377"/>
        <dbReference type="ChEBI" id="CHEBI:43474"/>
        <dbReference type="ChEBI" id="CHEBI:85985"/>
        <dbReference type="ChEBI" id="CHEBI:85986"/>
        <dbReference type="EC" id="3.1.3.45"/>
    </reaction>
</comment>
<dbReference type="Gene3D" id="3.40.50.1000">
    <property type="entry name" value="HAD superfamily/HAD-like"/>
    <property type="match status" value="1"/>
</dbReference>
<dbReference type="NCBIfam" id="TIGR01670">
    <property type="entry name" value="KdsC-phosphatas"/>
    <property type="match status" value="1"/>
</dbReference>
<dbReference type="GO" id="GO:0009103">
    <property type="term" value="P:lipopolysaccharide biosynthetic process"/>
    <property type="evidence" value="ECO:0007669"/>
    <property type="project" value="UniProtKB-UniRule"/>
</dbReference>
<evidence type="ECO:0000256" key="4">
    <source>
        <dbReference type="ARBA" id="ARBA00011881"/>
    </source>
</evidence>
<dbReference type="CDD" id="cd01630">
    <property type="entry name" value="HAD_KDO-like"/>
    <property type="match status" value="1"/>
</dbReference>
<evidence type="ECO:0000256" key="3">
    <source>
        <dbReference type="ARBA" id="ARBA00005893"/>
    </source>
</evidence>
<evidence type="ECO:0000313" key="14">
    <source>
        <dbReference type="Proteomes" id="UP000265509"/>
    </source>
</evidence>
<accession>A0A3L7E0Y9</accession>
<dbReference type="SFLD" id="SFLDG01138">
    <property type="entry name" value="C1.6.2:_Deoxy-d-mannose-octulo"/>
    <property type="match status" value="1"/>
</dbReference>
<evidence type="ECO:0000256" key="9">
    <source>
        <dbReference type="ARBA" id="ARBA00022842"/>
    </source>
</evidence>
<evidence type="ECO:0000256" key="11">
    <source>
        <dbReference type="PIRNR" id="PIRNR006118"/>
    </source>
</evidence>
<organism evidence="13 14">
    <name type="scientific">Seongchinamella sediminis</name>
    <dbReference type="NCBI Taxonomy" id="2283635"/>
    <lineage>
        <taxon>Bacteria</taxon>
        <taxon>Pseudomonadati</taxon>
        <taxon>Pseudomonadota</taxon>
        <taxon>Gammaproteobacteria</taxon>
        <taxon>Cellvibrionales</taxon>
        <taxon>Halieaceae</taxon>
        <taxon>Seongchinamella</taxon>
    </lineage>
</organism>
<feature type="binding site" evidence="12">
    <location>
        <position position="17"/>
    </location>
    <ligand>
        <name>Mg(2+)</name>
        <dbReference type="ChEBI" id="CHEBI:18420"/>
    </ligand>
</feature>
<dbReference type="SFLD" id="SFLDG01136">
    <property type="entry name" value="C1.6:_Phosphoserine_Phosphatas"/>
    <property type="match status" value="1"/>
</dbReference>
<comment type="function">
    <text evidence="11">Catalyzes the hydrolysis of 3-deoxy-D-manno-octulosonate 8-phosphate (KDO 8-P) to 3-deoxy-D-manno-octulosonate (KDO) and inorganic phosphate.</text>
</comment>
<dbReference type="OrthoDB" id="9805604at2"/>
<dbReference type="InterPro" id="IPR023214">
    <property type="entry name" value="HAD_sf"/>
</dbReference>
<dbReference type="PANTHER" id="PTHR21485:SF3">
    <property type="entry name" value="N-ACYLNEURAMINATE CYTIDYLYLTRANSFERASE"/>
    <property type="match status" value="1"/>
</dbReference>
<keyword evidence="11" id="KW-0448">Lipopolysaccharide biosynthesis</keyword>
<dbReference type="EMBL" id="QRAN01000009">
    <property type="protein sequence ID" value="RLQ21911.1"/>
    <property type="molecule type" value="Genomic_DNA"/>
</dbReference>
<dbReference type="GO" id="GO:0008781">
    <property type="term" value="F:N-acylneuraminate cytidylyltransferase activity"/>
    <property type="evidence" value="ECO:0007669"/>
    <property type="project" value="TreeGrafter"/>
</dbReference>
<dbReference type="PANTHER" id="PTHR21485">
    <property type="entry name" value="HAD SUPERFAMILY MEMBERS CMAS AND KDSC"/>
    <property type="match status" value="1"/>
</dbReference>
<keyword evidence="8 11" id="KW-0378">Hydrolase</keyword>
<dbReference type="InterPro" id="IPR036412">
    <property type="entry name" value="HAD-like_sf"/>
</dbReference>
<evidence type="ECO:0000256" key="8">
    <source>
        <dbReference type="ARBA" id="ARBA00022801"/>
    </source>
</evidence>
<feature type="binding site" evidence="12">
    <location>
        <position position="110"/>
    </location>
    <ligand>
        <name>Mg(2+)</name>
        <dbReference type="ChEBI" id="CHEBI:18420"/>
    </ligand>
</feature>
<evidence type="ECO:0000256" key="5">
    <source>
        <dbReference type="ARBA" id="ARBA00013066"/>
    </source>
</evidence>
<comment type="similarity">
    <text evidence="3 11">Belongs to the KdsC family.</text>
</comment>
<comment type="caution">
    <text evidence="13">The sequence shown here is derived from an EMBL/GenBank/DDBJ whole genome shotgun (WGS) entry which is preliminary data.</text>
</comment>
<dbReference type="GO" id="GO:0019143">
    <property type="term" value="F:3-deoxy-manno-octulosonate-8-phosphatase activity"/>
    <property type="evidence" value="ECO:0007669"/>
    <property type="project" value="UniProtKB-UniRule"/>
</dbReference>
<keyword evidence="14" id="KW-1185">Reference proteome</keyword>
<dbReference type="InterPro" id="IPR010023">
    <property type="entry name" value="KdsC_fam"/>
</dbReference>
<dbReference type="NCBIfam" id="TIGR01662">
    <property type="entry name" value="HAD-SF-IIIA"/>
    <property type="match status" value="1"/>
</dbReference>
<dbReference type="InterPro" id="IPR006549">
    <property type="entry name" value="HAD-SF_hydro_IIIA"/>
</dbReference>
<feature type="binding site" evidence="12">
    <location>
        <position position="19"/>
    </location>
    <ligand>
        <name>substrate</name>
    </ligand>
</feature>
<evidence type="ECO:0000256" key="12">
    <source>
        <dbReference type="PIRSR" id="PIRSR006118-2"/>
    </source>
</evidence>
<gene>
    <name evidence="13" type="ORF">DWB85_10000</name>
</gene>
<dbReference type="Proteomes" id="UP000265509">
    <property type="component" value="Unassembled WGS sequence"/>
</dbReference>
<comment type="subunit">
    <text evidence="4 11">Homotetramer.</text>
</comment>
<dbReference type="RefSeq" id="WP_117954096.1">
    <property type="nucleotide sequence ID" value="NZ_QRAN01000009.1"/>
</dbReference>
<dbReference type="PIRSF" id="PIRSF006118">
    <property type="entry name" value="KDO8-P_Ptase"/>
    <property type="match status" value="1"/>
</dbReference>
<dbReference type="GO" id="GO:0046872">
    <property type="term" value="F:metal ion binding"/>
    <property type="evidence" value="ECO:0007669"/>
    <property type="project" value="UniProtKB-UniRule"/>
</dbReference>
<dbReference type="Pfam" id="PF08282">
    <property type="entry name" value="Hydrolase_3"/>
    <property type="match status" value="1"/>
</dbReference>
<evidence type="ECO:0000256" key="1">
    <source>
        <dbReference type="ARBA" id="ARBA00000898"/>
    </source>
</evidence>
<dbReference type="FunFam" id="3.40.50.1000:FF:000029">
    <property type="entry name" value="3-deoxy-D-manno-octulosonate 8-phosphate phosphatase KdsC"/>
    <property type="match status" value="1"/>
</dbReference>
<comment type="cofactor">
    <cofactor evidence="2 11 12">
        <name>Mg(2+)</name>
        <dbReference type="ChEBI" id="CHEBI:18420"/>
    </cofactor>
</comment>
<evidence type="ECO:0000256" key="6">
    <source>
        <dbReference type="ARBA" id="ARBA00020092"/>
    </source>
</evidence>
<proteinExistence type="inferred from homology"/>
<keyword evidence="7 11" id="KW-0479">Metal-binding</keyword>
<sequence>MSDYSAQARNIRLLALDVDGVLTDGRIYYGNDGEELKSFSIKDGLGIKLLQRDAIEVVIITGRNSTIVARRAAELGIGEVIQGREDKLLALQEVCTQRSLRLDQCAYMGDDLPDLAAVKAVGLGMAPADAVAQLVAAADWVSDYGGGGGAVRQAAEQLLAWRGSLHTMLGDFD</sequence>
<evidence type="ECO:0000313" key="13">
    <source>
        <dbReference type="EMBL" id="RLQ21911.1"/>
    </source>
</evidence>
<reference evidence="13 14" key="1">
    <citation type="submission" date="2018-07" db="EMBL/GenBank/DDBJ databases">
        <title>Halioglobus sp. genome submission.</title>
        <authorList>
            <person name="Ye M.-Q."/>
            <person name="Du Z.-J."/>
        </authorList>
    </citation>
    <scope>NUCLEOTIDE SEQUENCE [LARGE SCALE GENOMIC DNA]</scope>
    <source>
        <strain evidence="13 14">U0301</strain>
    </source>
</reference>
<evidence type="ECO:0000256" key="7">
    <source>
        <dbReference type="ARBA" id="ARBA00022723"/>
    </source>
</evidence>
<evidence type="ECO:0000256" key="2">
    <source>
        <dbReference type="ARBA" id="ARBA00001946"/>
    </source>
</evidence>
<protein>
    <recommendedName>
        <fullName evidence="6 11">3-deoxy-D-manno-octulosonate 8-phosphate phosphatase KdsC</fullName>
        <ecNumber evidence="5 11">3.1.3.45</ecNumber>
    </recommendedName>
    <alternativeName>
        <fullName evidence="10 11">KDO 8-P phosphatase</fullName>
    </alternativeName>
</protein>
<evidence type="ECO:0000256" key="10">
    <source>
        <dbReference type="ARBA" id="ARBA00031051"/>
    </source>
</evidence>
<dbReference type="InterPro" id="IPR050793">
    <property type="entry name" value="CMP-NeuNAc_synthase"/>
</dbReference>
<keyword evidence="9 11" id="KW-0460">Magnesium</keyword>
<dbReference type="SFLD" id="SFLDS00003">
    <property type="entry name" value="Haloacid_Dehalogenase"/>
    <property type="match status" value="1"/>
</dbReference>
<name>A0A3L7E0Y9_9GAMM</name>
<dbReference type="EC" id="3.1.3.45" evidence="5 11"/>
<dbReference type="AlphaFoldDB" id="A0A3L7E0Y9"/>